<dbReference type="PROSITE" id="PS50994">
    <property type="entry name" value="INTEGRASE"/>
    <property type="match status" value="1"/>
</dbReference>
<organism evidence="2 3">
    <name type="scientific">Tistrella mobilis (strain KA081020-065)</name>
    <dbReference type="NCBI Taxonomy" id="1110502"/>
    <lineage>
        <taxon>Bacteria</taxon>
        <taxon>Pseudomonadati</taxon>
        <taxon>Pseudomonadota</taxon>
        <taxon>Alphaproteobacteria</taxon>
        <taxon>Geminicoccales</taxon>
        <taxon>Geminicoccaceae</taxon>
        <taxon>Tistrella</taxon>
    </lineage>
</organism>
<dbReference type="InterPro" id="IPR001584">
    <property type="entry name" value="Integrase_cat-core"/>
</dbReference>
<dbReference type="HOGENOM" id="CLU_027402_15_3_5"/>
<dbReference type="PATRIC" id="fig|1110502.3.peg.3678"/>
<name>I3TRN6_TISMK</name>
<dbReference type="KEGG" id="tmo:TMO_a0021"/>
<gene>
    <name evidence="2" type="primary">yagA</name>
    <name evidence="2" type="ordered locus">TMO_a0021</name>
</gene>
<dbReference type="SUPFAM" id="SSF53098">
    <property type="entry name" value="Ribonuclease H-like"/>
    <property type="match status" value="1"/>
</dbReference>
<dbReference type="InterPro" id="IPR036397">
    <property type="entry name" value="RNaseH_sf"/>
</dbReference>
<accession>I3TRN6</accession>
<evidence type="ECO:0000313" key="2">
    <source>
        <dbReference type="EMBL" id="AFK55424.1"/>
    </source>
</evidence>
<dbReference type="PANTHER" id="PTHR47515:SF2">
    <property type="entry name" value="INTEGRASE CORE DOMAIN PROTEIN"/>
    <property type="match status" value="1"/>
</dbReference>
<evidence type="ECO:0000313" key="3">
    <source>
        <dbReference type="Proteomes" id="UP000005258"/>
    </source>
</evidence>
<dbReference type="PANTHER" id="PTHR47515">
    <property type="entry name" value="LOW CALCIUM RESPONSE LOCUS PROTEIN T"/>
    <property type="match status" value="1"/>
</dbReference>
<reference evidence="2 3" key="1">
    <citation type="journal article" date="2012" name="J. Am. Chem. Soc.">
        <title>Bacterial biosynthesis and maturation of the didemnin anti-cancer agents.</title>
        <authorList>
            <person name="Xu Y."/>
            <person name="Kersten R.D."/>
            <person name="Nam S.J."/>
            <person name="Lu L."/>
            <person name="Al-Suwailem A.M."/>
            <person name="Zheng H."/>
            <person name="Fenical W."/>
            <person name="Dorrestein P.C."/>
            <person name="Moore B.S."/>
            <person name="Qian P.Y."/>
        </authorList>
    </citation>
    <scope>NUCLEOTIDE SEQUENCE [LARGE SCALE GENOMIC DNA]</scope>
    <source>
        <strain evidence="2 3">KA081020-065</strain>
    </source>
</reference>
<dbReference type="Pfam" id="PF13683">
    <property type="entry name" value="rve_3"/>
    <property type="match status" value="1"/>
</dbReference>
<keyword evidence="2" id="KW-0614">Plasmid</keyword>
<feature type="domain" description="Integrase catalytic" evidence="1">
    <location>
        <begin position="1"/>
        <end position="158"/>
    </location>
</feature>
<dbReference type="AlphaFoldDB" id="I3TRN6"/>
<sequence>MDFKGWFLTGDGIQVDSLTVTDAESRYLIRCEAVGRPDLAHVWPVLESAFYEFGLPTAMRSDNGAPFAGRGAGGLSRLAVRLIKAGIRPERIEPGKPQQNGRHERMHLTLQEETASPPARSLKEQMQRFRDFRQSFNHERPHEALDYEVPAARYQPSPRRFDGRLRSPDYPHDAEIRRVRRTGEIKWRNRSLFLTEVLSGEPVGLFLIGPETWLVKYGPVALGSIRGKAGFEKFGAGSRSRTKPRPEPG</sequence>
<dbReference type="InterPro" id="IPR012337">
    <property type="entry name" value="RNaseH-like_sf"/>
</dbReference>
<dbReference type="Proteomes" id="UP000005258">
    <property type="component" value="Plasmid pTM1"/>
</dbReference>
<keyword evidence="3" id="KW-1185">Reference proteome</keyword>
<dbReference type="GO" id="GO:0003676">
    <property type="term" value="F:nucleic acid binding"/>
    <property type="evidence" value="ECO:0007669"/>
    <property type="project" value="InterPro"/>
</dbReference>
<geneLocation type="plasmid" evidence="2 3">
    <name>pTM1</name>
</geneLocation>
<dbReference type="EMBL" id="CP003237">
    <property type="protein sequence ID" value="AFK55424.1"/>
    <property type="molecule type" value="Genomic_DNA"/>
</dbReference>
<protein>
    <submittedName>
        <fullName evidence="2">Integrase catalytic subunit</fullName>
    </submittedName>
</protein>
<dbReference type="GO" id="GO:0015074">
    <property type="term" value="P:DNA integration"/>
    <property type="evidence" value="ECO:0007669"/>
    <property type="project" value="InterPro"/>
</dbReference>
<proteinExistence type="predicted"/>
<dbReference type="Gene3D" id="3.30.420.10">
    <property type="entry name" value="Ribonuclease H-like superfamily/Ribonuclease H"/>
    <property type="match status" value="1"/>
</dbReference>
<evidence type="ECO:0000259" key="1">
    <source>
        <dbReference type="PROSITE" id="PS50994"/>
    </source>
</evidence>